<protein>
    <submittedName>
        <fullName evidence="6">Metallophosphoesterase</fullName>
    </submittedName>
</protein>
<evidence type="ECO:0000313" key="7">
    <source>
        <dbReference type="Proteomes" id="UP001484239"/>
    </source>
</evidence>
<dbReference type="SUPFAM" id="SSF56300">
    <property type="entry name" value="Metallo-dependent phosphatases"/>
    <property type="match status" value="1"/>
</dbReference>
<comment type="similarity">
    <text evidence="4">Belongs to the cyclic nucleotide phosphodiesterase class-III family.</text>
</comment>
<evidence type="ECO:0000256" key="3">
    <source>
        <dbReference type="ARBA" id="ARBA00023004"/>
    </source>
</evidence>
<evidence type="ECO:0000256" key="4">
    <source>
        <dbReference type="ARBA" id="ARBA00025742"/>
    </source>
</evidence>
<name>A0ABU9EAF8_9BACT</name>
<dbReference type="Gene3D" id="3.60.21.10">
    <property type="match status" value="1"/>
</dbReference>
<dbReference type="PANTHER" id="PTHR42988">
    <property type="entry name" value="PHOSPHOHYDROLASE"/>
    <property type="match status" value="1"/>
</dbReference>
<evidence type="ECO:0000259" key="5">
    <source>
        <dbReference type="Pfam" id="PF00149"/>
    </source>
</evidence>
<dbReference type="InterPro" id="IPR029052">
    <property type="entry name" value="Metallo-depent_PP-like"/>
</dbReference>
<evidence type="ECO:0000313" key="6">
    <source>
        <dbReference type="EMBL" id="MEK9500920.1"/>
    </source>
</evidence>
<reference evidence="6 7" key="1">
    <citation type="submission" date="2024-02" db="EMBL/GenBank/DDBJ databases">
        <title>A novel Gemmatimonadota bacterium.</title>
        <authorList>
            <person name="Du Z.-J."/>
            <person name="Ye Y.-Q."/>
        </authorList>
    </citation>
    <scope>NUCLEOTIDE SEQUENCE [LARGE SCALE GENOMIC DNA]</scope>
    <source>
        <strain evidence="6 7">DH-20</strain>
    </source>
</reference>
<accession>A0ABU9EAF8</accession>
<evidence type="ECO:0000256" key="1">
    <source>
        <dbReference type="ARBA" id="ARBA00022723"/>
    </source>
</evidence>
<comment type="caution">
    <text evidence="6">The sequence shown here is derived from an EMBL/GenBank/DDBJ whole genome shotgun (WGS) entry which is preliminary data.</text>
</comment>
<dbReference type="InterPro" id="IPR050884">
    <property type="entry name" value="CNP_phosphodiesterase-III"/>
</dbReference>
<feature type="domain" description="Calcineurin-like phosphoesterase" evidence="5">
    <location>
        <begin position="3"/>
        <end position="193"/>
    </location>
</feature>
<dbReference type="PANTHER" id="PTHR42988:SF2">
    <property type="entry name" value="CYCLIC NUCLEOTIDE PHOSPHODIESTERASE CBUA0032-RELATED"/>
    <property type="match status" value="1"/>
</dbReference>
<evidence type="ECO:0000256" key="2">
    <source>
        <dbReference type="ARBA" id="ARBA00022801"/>
    </source>
</evidence>
<keyword evidence="2" id="KW-0378">Hydrolase</keyword>
<keyword evidence="1" id="KW-0479">Metal-binding</keyword>
<keyword evidence="7" id="KW-1185">Reference proteome</keyword>
<dbReference type="Pfam" id="PF00149">
    <property type="entry name" value="Metallophos"/>
    <property type="match status" value="1"/>
</dbReference>
<proteinExistence type="inferred from homology"/>
<sequence>MITLVHASDIHCGEPFRAAVAEAFVEAAHAVAPQAVVISGDLTQRAKVHEFEAAAALLERLPDVPAVVTPGNHDVPLYRVFERLFAPHRNYREYISEELDTVTRIPGATIVSLDSSAPHTAIVNGRIRPHQVAFAREAFADAPADDIRIVVAHHHFAPAPDYEGDKSMPRAREILEQFTAMGVELILGGHLHRAYIGNSLDVHPGSERSKGVVIVQSGTTTSGRGRAREREKNSFNVIRIGERALEITHHMHFAETGRFEPFSVHAFPRREEMWFEQGTIRWPLDVEIDSEVTG</sequence>
<gene>
    <name evidence="6" type="ORF">WI372_08030</name>
</gene>
<dbReference type="RefSeq" id="WP_405284080.1">
    <property type="nucleotide sequence ID" value="NZ_CP144380.1"/>
</dbReference>
<keyword evidence="3" id="KW-0408">Iron</keyword>
<dbReference type="Proteomes" id="UP001484239">
    <property type="component" value="Unassembled WGS sequence"/>
</dbReference>
<dbReference type="EMBL" id="JBBHLI010000003">
    <property type="protein sequence ID" value="MEK9500920.1"/>
    <property type="molecule type" value="Genomic_DNA"/>
</dbReference>
<dbReference type="InterPro" id="IPR004843">
    <property type="entry name" value="Calcineurin-like_PHP"/>
</dbReference>
<organism evidence="6 7">
    <name type="scientific">Gaopeijia maritima</name>
    <dbReference type="NCBI Taxonomy" id="3119007"/>
    <lineage>
        <taxon>Bacteria</taxon>
        <taxon>Pseudomonadati</taxon>
        <taxon>Gemmatimonadota</taxon>
        <taxon>Longimicrobiia</taxon>
        <taxon>Gaopeijiales</taxon>
        <taxon>Gaopeijiaceae</taxon>
        <taxon>Gaopeijia</taxon>
    </lineage>
</organism>